<dbReference type="Proteomes" id="UP000187209">
    <property type="component" value="Unassembled WGS sequence"/>
</dbReference>
<organism evidence="1 2">
    <name type="scientific">Stentor coeruleus</name>
    <dbReference type="NCBI Taxonomy" id="5963"/>
    <lineage>
        <taxon>Eukaryota</taxon>
        <taxon>Sar</taxon>
        <taxon>Alveolata</taxon>
        <taxon>Ciliophora</taxon>
        <taxon>Postciliodesmatophora</taxon>
        <taxon>Heterotrichea</taxon>
        <taxon>Heterotrichida</taxon>
        <taxon>Stentoridae</taxon>
        <taxon>Stentor</taxon>
    </lineage>
</organism>
<accession>A0A1R2AKP1</accession>
<evidence type="ECO:0000313" key="2">
    <source>
        <dbReference type="Proteomes" id="UP000187209"/>
    </source>
</evidence>
<proteinExistence type="predicted"/>
<evidence type="ECO:0000313" key="1">
    <source>
        <dbReference type="EMBL" id="OMJ65005.1"/>
    </source>
</evidence>
<comment type="caution">
    <text evidence="1">The sequence shown here is derived from an EMBL/GenBank/DDBJ whole genome shotgun (WGS) entry which is preliminary data.</text>
</comment>
<reference evidence="1 2" key="1">
    <citation type="submission" date="2016-11" db="EMBL/GenBank/DDBJ databases">
        <title>The macronuclear genome of Stentor coeruleus: a giant cell with tiny introns.</title>
        <authorList>
            <person name="Slabodnick M."/>
            <person name="Ruby J.G."/>
            <person name="Reiff S.B."/>
            <person name="Swart E.C."/>
            <person name="Gosai S."/>
            <person name="Prabakaran S."/>
            <person name="Witkowska E."/>
            <person name="Larue G.E."/>
            <person name="Fisher S."/>
            <person name="Freeman R.M."/>
            <person name="Gunawardena J."/>
            <person name="Chu W."/>
            <person name="Stover N.A."/>
            <person name="Gregory B.D."/>
            <person name="Nowacki M."/>
            <person name="Derisi J."/>
            <person name="Roy S.W."/>
            <person name="Marshall W.F."/>
            <person name="Sood P."/>
        </authorList>
    </citation>
    <scope>NUCLEOTIDE SEQUENCE [LARGE SCALE GENOMIC DNA]</scope>
    <source>
        <strain evidence="1">WM001</strain>
    </source>
</reference>
<protein>
    <submittedName>
        <fullName evidence="1">Uncharacterized protein</fullName>
    </submittedName>
</protein>
<gene>
    <name evidence="1" type="ORF">SteCoe_39903</name>
</gene>
<dbReference type="AlphaFoldDB" id="A0A1R2AKP1"/>
<name>A0A1R2AKP1_9CILI</name>
<sequence length="149" mass="16333">MIAFAHAFQRIAGKQHAGATDKGQTGHKVRTVQALRRPRIAAAGRQQAQHIIEHAEVHHGSQRNLIQEERLAAGTQQVVLHGHLTVDELGVLRARPHARGAIGILAAELLAHADQQVVTVIHHFAGRQLGTPAREYDLDIREVGRIELP</sequence>
<keyword evidence="2" id="KW-1185">Reference proteome</keyword>
<dbReference type="EMBL" id="MPUH01002570">
    <property type="protein sequence ID" value="OMJ65005.1"/>
    <property type="molecule type" value="Genomic_DNA"/>
</dbReference>